<evidence type="ECO:0000256" key="4">
    <source>
        <dbReference type="ARBA" id="ARBA00024346"/>
    </source>
</evidence>
<evidence type="ECO:0000256" key="5">
    <source>
        <dbReference type="ARBA" id="ARBA00024416"/>
    </source>
</evidence>
<evidence type="ECO:0000256" key="1">
    <source>
        <dbReference type="ARBA" id="ARBA00022676"/>
    </source>
</evidence>
<dbReference type="PIRSF" id="PIRSF015557">
    <property type="entry name" value="UCP015557"/>
    <property type="match status" value="1"/>
</dbReference>
<evidence type="ECO:0000256" key="3">
    <source>
        <dbReference type="ARBA" id="ARBA00024303"/>
    </source>
</evidence>
<reference evidence="8" key="1">
    <citation type="submission" date="2020-08" db="EMBL/GenBank/DDBJ databases">
        <title>Novel species isolated from subtropical streams in China.</title>
        <authorList>
            <person name="Lu H."/>
        </authorList>
    </citation>
    <scope>NUCLEOTIDE SEQUENCE</scope>
    <source>
        <strain evidence="8">KACC 12607</strain>
    </source>
</reference>
<sequence>MLEVSNNKDAQTTLALFCKVVDNYGDIGICWRLARQLAHEHGIAVNLWVDDLISFKRICPEVHTDQAEQDVAGIKVTHWRDQNGVFTLNDIANIVIEFFGCDVPPAYIATMAQCTPRPLWFNLEGLSAEEWVEGCHRLPSPHPQYSLIKYFFFPGFTDKTGGLIKEAQLSEQRQQFQSNSQAIVQFLSRLGVTAAEQETLKVSLFCYPHAPVNDLFEAWKNSPVAITCLVPEGVASDAITHFLGQTAVAGSHATQGALTVRVLPFIPQSDYDRLLWACDLNFVRGEDSFVRAQWANKPFVWHIYPQDENLHHVKLKAFLNRYTAKTDALDNLSLAWNTASDPQGNWADVWQTLLTELPQITLLSTEWEQEMLKNGNFSTNLLQFATTLA</sequence>
<dbReference type="Proteomes" id="UP000634011">
    <property type="component" value="Unassembled WGS sequence"/>
</dbReference>
<keyword evidence="2" id="KW-0808">Transferase</keyword>
<keyword evidence="8" id="KW-0648">Protein biosynthesis</keyword>
<evidence type="ECO:0000256" key="6">
    <source>
        <dbReference type="ARBA" id="ARBA00030025"/>
    </source>
</evidence>
<evidence type="ECO:0000256" key="2">
    <source>
        <dbReference type="ARBA" id="ARBA00022679"/>
    </source>
</evidence>
<keyword evidence="1" id="KW-0328">Glycosyltransferase</keyword>
<comment type="similarity">
    <text evidence="4">Belongs to the glycosyltransferase 104 family.</text>
</comment>
<evidence type="ECO:0000256" key="7">
    <source>
        <dbReference type="ARBA" id="ARBA00048472"/>
    </source>
</evidence>
<gene>
    <name evidence="8" type="primary">earP</name>
    <name evidence="8" type="ORF">H8K32_18555</name>
</gene>
<dbReference type="NCBIfam" id="TIGR03837">
    <property type="entry name" value="efp_Arg_rhamno"/>
    <property type="match status" value="1"/>
</dbReference>
<name>A0A923HI15_9BURK</name>
<dbReference type="EMBL" id="JACOFV010000022">
    <property type="protein sequence ID" value="MBC3864114.1"/>
    <property type="molecule type" value="Genomic_DNA"/>
</dbReference>
<protein>
    <recommendedName>
        <fullName evidence="5">Protein-arginine rhamnosyltransferase</fullName>
    </recommendedName>
    <alternativeName>
        <fullName evidence="6">EF-P arginine rhamnosyltransferase</fullName>
    </alternativeName>
</protein>
<proteinExistence type="inferred from homology"/>
<dbReference type="GO" id="GO:0106361">
    <property type="term" value="F:protein-arginine rhamnosyltransferase activity"/>
    <property type="evidence" value="ECO:0007669"/>
    <property type="project" value="InterPro"/>
</dbReference>
<organism evidence="8 9">
    <name type="scientific">Undibacterium jejuense</name>
    <dbReference type="NCBI Taxonomy" id="1344949"/>
    <lineage>
        <taxon>Bacteria</taxon>
        <taxon>Pseudomonadati</taxon>
        <taxon>Pseudomonadota</taxon>
        <taxon>Betaproteobacteria</taxon>
        <taxon>Burkholderiales</taxon>
        <taxon>Oxalobacteraceae</taxon>
        <taxon>Undibacterium</taxon>
    </lineage>
</organism>
<evidence type="ECO:0000313" key="9">
    <source>
        <dbReference type="Proteomes" id="UP000634011"/>
    </source>
</evidence>
<keyword evidence="9" id="KW-1185">Reference proteome</keyword>
<dbReference type="Pfam" id="PF10093">
    <property type="entry name" value="EarP"/>
    <property type="match status" value="1"/>
</dbReference>
<dbReference type="RefSeq" id="WP_186914054.1">
    <property type="nucleotide sequence ID" value="NZ_JACOFV010000022.1"/>
</dbReference>
<dbReference type="InterPro" id="IPR016633">
    <property type="entry name" value="EarP"/>
</dbReference>
<dbReference type="GO" id="GO:0003746">
    <property type="term" value="F:translation elongation factor activity"/>
    <property type="evidence" value="ECO:0007669"/>
    <property type="project" value="UniProtKB-KW"/>
</dbReference>
<comment type="caution">
    <text evidence="8">The sequence shown here is derived from an EMBL/GenBank/DDBJ whole genome shotgun (WGS) entry which is preliminary data.</text>
</comment>
<comment type="catalytic activity">
    <reaction evidence="7">
        <text>dTDP-beta-L-rhamnose + L-arginyl-[protein] = N(omega)-(alpha-L-rhamnosyl)-L-arginyl-[protein] + dTDP + H(+)</text>
        <dbReference type="Rhea" id="RHEA:66692"/>
        <dbReference type="Rhea" id="RHEA-COMP:10532"/>
        <dbReference type="Rhea" id="RHEA-COMP:17096"/>
        <dbReference type="ChEBI" id="CHEBI:15378"/>
        <dbReference type="ChEBI" id="CHEBI:29965"/>
        <dbReference type="ChEBI" id="CHEBI:57510"/>
        <dbReference type="ChEBI" id="CHEBI:58369"/>
        <dbReference type="ChEBI" id="CHEBI:167445"/>
    </reaction>
    <physiologicalReaction direction="left-to-right" evidence="7">
        <dbReference type="Rhea" id="RHEA:66693"/>
    </physiologicalReaction>
</comment>
<accession>A0A923HI15</accession>
<evidence type="ECO:0000313" key="8">
    <source>
        <dbReference type="EMBL" id="MBC3864114.1"/>
    </source>
</evidence>
<comment type="function">
    <text evidence="3">Protein-arginine rhamnosyltransferase that catalyzes the transfer of a single rhamnose to elongation factor P (EF-P) on 'Lys-32', a modification required for EF-P-dependent rescue of polyproline stalled ribosomes.</text>
</comment>
<keyword evidence="8" id="KW-0251">Elongation factor</keyword>
<dbReference type="AlphaFoldDB" id="A0A923HI15"/>